<gene>
    <name evidence="3" type="ORF">FOPG_17292</name>
</gene>
<keyword evidence="1" id="KW-0732">Signal</keyword>
<name>X0GT34_FUSOX</name>
<reference evidence="3" key="1">
    <citation type="submission" date="2011-11" db="EMBL/GenBank/DDBJ databases">
        <title>The Genome Sequence of Fusarium oxysporum PHW808.</title>
        <authorList>
            <consortium name="The Broad Institute Genome Sequencing Platform"/>
            <person name="Ma L.-J."/>
            <person name="Gale L.R."/>
            <person name="Schwartz D.C."/>
            <person name="Zhou S."/>
            <person name="Corby-Kistler H."/>
            <person name="Young S.K."/>
            <person name="Zeng Q."/>
            <person name="Gargeya S."/>
            <person name="Fitzgerald M."/>
            <person name="Haas B."/>
            <person name="Abouelleil A."/>
            <person name="Alvarado L."/>
            <person name="Arachchi H.M."/>
            <person name="Berlin A."/>
            <person name="Brown A."/>
            <person name="Chapman S.B."/>
            <person name="Chen Z."/>
            <person name="Dunbar C."/>
            <person name="Freedman E."/>
            <person name="Gearin G."/>
            <person name="Goldberg J."/>
            <person name="Griggs A."/>
            <person name="Gujja S."/>
            <person name="Heiman D."/>
            <person name="Howarth C."/>
            <person name="Larson L."/>
            <person name="Lui A."/>
            <person name="MacDonald P.J.P."/>
            <person name="Montmayeur A."/>
            <person name="Murphy C."/>
            <person name="Neiman D."/>
            <person name="Pearson M."/>
            <person name="Priest M."/>
            <person name="Roberts A."/>
            <person name="Saif S."/>
            <person name="Shea T."/>
            <person name="Shenoy N."/>
            <person name="Sisk P."/>
            <person name="Stolte C."/>
            <person name="Sykes S."/>
            <person name="Wortman J."/>
            <person name="Nusbaum C."/>
            <person name="Birren B."/>
        </authorList>
    </citation>
    <scope>NUCLEOTIDE SEQUENCE [LARGE SCALE GENOMIC DNA]</scope>
    <source>
        <strain evidence="3">54008</strain>
    </source>
</reference>
<dbReference type="InterPro" id="IPR051477">
    <property type="entry name" value="Expansin_CellWall"/>
</dbReference>
<dbReference type="Gene3D" id="2.40.40.10">
    <property type="entry name" value="RlpA-like domain"/>
    <property type="match status" value="1"/>
</dbReference>
<evidence type="ECO:0000313" key="3">
    <source>
        <dbReference type="EMBL" id="EXL66533.1"/>
    </source>
</evidence>
<dbReference type="HOGENOM" id="CLU_103017_0_0_1"/>
<reference evidence="3" key="2">
    <citation type="submission" date="2012-05" db="EMBL/GenBank/DDBJ databases">
        <title>The Genome Annotation of Fusarium oxysporum PHW808.</title>
        <authorList>
            <consortium name="The Broad Institute Genomics Platform"/>
            <person name="Ma L.-J."/>
            <person name="Corby-Kistler H."/>
            <person name="Broz K."/>
            <person name="Gale L.R."/>
            <person name="Jonkers W."/>
            <person name="O'Donnell K."/>
            <person name="Ploetz R."/>
            <person name="Steinberg C."/>
            <person name="Schwartz D.C."/>
            <person name="VanEtten H."/>
            <person name="Zhou S."/>
            <person name="Young S.K."/>
            <person name="Zeng Q."/>
            <person name="Gargeya S."/>
            <person name="Fitzgerald M."/>
            <person name="Abouelleil A."/>
            <person name="Alvarado L."/>
            <person name="Chapman S.B."/>
            <person name="Gainer-Dewar J."/>
            <person name="Goldberg J."/>
            <person name="Griggs A."/>
            <person name="Gujja S."/>
            <person name="Hansen M."/>
            <person name="Howarth C."/>
            <person name="Imamovic A."/>
            <person name="Ireland A."/>
            <person name="Larimer J."/>
            <person name="McCowan C."/>
            <person name="Murphy C."/>
            <person name="Pearson M."/>
            <person name="Poon T.W."/>
            <person name="Priest M."/>
            <person name="Roberts A."/>
            <person name="Saif S."/>
            <person name="Shea T."/>
            <person name="Sykes S."/>
            <person name="Wortman J."/>
            <person name="Nusbaum C."/>
            <person name="Birren B."/>
        </authorList>
    </citation>
    <scope>NUCLEOTIDE SEQUENCE</scope>
    <source>
        <strain evidence="3">54008</strain>
    </source>
</reference>
<dbReference type="AlphaFoldDB" id="X0GT34"/>
<evidence type="ECO:0000256" key="1">
    <source>
        <dbReference type="ARBA" id="ARBA00022729"/>
    </source>
</evidence>
<feature type="region of interest" description="Disordered" evidence="2">
    <location>
        <begin position="1"/>
        <end position="103"/>
    </location>
</feature>
<feature type="compositionally biased region" description="Polar residues" evidence="2">
    <location>
        <begin position="84"/>
        <end position="101"/>
    </location>
</feature>
<accession>X0GT34</accession>
<dbReference type="PANTHER" id="PTHR31836">
    <property type="match status" value="1"/>
</dbReference>
<protein>
    <submittedName>
        <fullName evidence="3">Uncharacterized protein</fullName>
    </submittedName>
</protein>
<dbReference type="InterPro" id="IPR036908">
    <property type="entry name" value="RlpA-like_sf"/>
</dbReference>
<sequence length="213" mass="23142">MEIDWPNECGHASESFYPAIPTAKPPVAETPKVASTQVETPHSVLTHAPVMHDNPSLPPAQYATQNGPFSDPSAYPPHPEASVSGYSQREQSPEPQSTNQKVDGDVYFGNLTYYDVGVGACGQDSTGQDDTGNIVALSKILFDAARIDTNPNNNPLCGRTITIKGSNGKISHGTVLDRCEGCKMSDIDVSRKIFKEIWGSLDEGRTDIQWWYS</sequence>
<dbReference type="Proteomes" id="UP000030676">
    <property type="component" value="Unassembled WGS sequence"/>
</dbReference>
<proteinExistence type="predicted"/>
<dbReference type="EMBL" id="JH659033">
    <property type="protein sequence ID" value="EXL66533.1"/>
    <property type="molecule type" value="Genomic_DNA"/>
</dbReference>
<dbReference type="CDD" id="cd22191">
    <property type="entry name" value="DPBB_RlpA_EXP_N-like"/>
    <property type="match status" value="1"/>
</dbReference>
<evidence type="ECO:0000256" key="2">
    <source>
        <dbReference type="SAM" id="MobiDB-lite"/>
    </source>
</evidence>
<dbReference type="PANTHER" id="PTHR31836:SF28">
    <property type="entry name" value="SRCR DOMAIN-CONTAINING PROTEIN-RELATED"/>
    <property type="match status" value="1"/>
</dbReference>
<organism evidence="3">
    <name type="scientific">Fusarium oxysporum f. sp. conglutinans race 2 54008</name>
    <dbReference type="NCBI Taxonomy" id="1089457"/>
    <lineage>
        <taxon>Eukaryota</taxon>
        <taxon>Fungi</taxon>
        <taxon>Dikarya</taxon>
        <taxon>Ascomycota</taxon>
        <taxon>Pezizomycotina</taxon>
        <taxon>Sordariomycetes</taxon>
        <taxon>Hypocreomycetidae</taxon>
        <taxon>Hypocreales</taxon>
        <taxon>Nectriaceae</taxon>
        <taxon>Fusarium</taxon>
        <taxon>Fusarium oxysporum species complex</taxon>
    </lineage>
</organism>
<dbReference type="OrthoDB" id="406505at2759"/>
<dbReference type="SUPFAM" id="SSF50685">
    <property type="entry name" value="Barwin-like endoglucanases"/>
    <property type="match status" value="1"/>
</dbReference>